<gene>
    <name evidence="7" type="ORF">IPI13_06180</name>
</gene>
<feature type="transmembrane region" description="Helical" evidence="6">
    <location>
        <begin position="119"/>
        <end position="140"/>
    </location>
</feature>
<dbReference type="InterPro" id="IPR019109">
    <property type="entry name" value="MamF_MmsF"/>
</dbReference>
<evidence type="ECO:0000256" key="6">
    <source>
        <dbReference type="SAM" id="Phobius"/>
    </source>
</evidence>
<sequence length="179" mass="18723">MSDQPANDPTRPVDVPPPPPPAWSGSAPEAPAAPVPAPPAYQAPPAAYQTPAAPPPPAYPPQGYAAPVAGVVPLSPAESRQWGMLSHVGGIILSVVGPLIVMLVFGPRDAFTKDQSTEALNFQITLLIGYIVATIITFIIIIPLGLVVWIAGLVFGIMGAMAANKGEAYRYPFNLRLIK</sequence>
<keyword evidence="3 6" id="KW-1133">Transmembrane helix</keyword>
<keyword evidence="4 6" id="KW-0472">Membrane</keyword>
<evidence type="ECO:0000256" key="1">
    <source>
        <dbReference type="ARBA" id="ARBA00004141"/>
    </source>
</evidence>
<feature type="transmembrane region" description="Helical" evidence="6">
    <location>
        <begin position="146"/>
        <end position="163"/>
    </location>
</feature>
<comment type="caution">
    <text evidence="7">The sequence shown here is derived from an EMBL/GenBank/DDBJ whole genome shotgun (WGS) entry which is preliminary data.</text>
</comment>
<dbReference type="EMBL" id="JADJIB010000002">
    <property type="protein sequence ID" value="MBK7272761.1"/>
    <property type="molecule type" value="Genomic_DNA"/>
</dbReference>
<evidence type="ECO:0000256" key="5">
    <source>
        <dbReference type="SAM" id="MobiDB-lite"/>
    </source>
</evidence>
<evidence type="ECO:0000256" key="3">
    <source>
        <dbReference type="ARBA" id="ARBA00022989"/>
    </source>
</evidence>
<evidence type="ECO:0000313" key="8">
    <source>
        <dbReference type="Proteomes" id="UP000726105"/>
    </source>
</evidence>
<reference evidence="7 8" key="1">
    <citation type="submission" date="2020-10" db="EMBL/GenBank/DDBJ databases">
        <title>Connecting structure to function with the recovery of over 1000 high-quality activated sludge metagenome-assembled genomes encoding full-length rRNA genes using long-read sequencing.</title>
        <authorList>
            <person name="Singleton C.M."/>
            <person name="Petriglieri F."/>
            <person name="Kristensen J.M."/>
            <person name="Kirkegaard R.H."/>
            <person name="Michaelsen T.Y."/>
            <person name="Andersen M.H."/>
            <person name="Karst S.M."/>
            <person name="Dueholm M.S."/>
            <person name="Nielsen P.H."/>
            <person name="Albertsen M."/>
        </authorList>
    </citation>
    <scope>NUCLEOTIDE SEQUENCE [LARGE SCALE GENOMIC DNA]</scope>
    <source>
        <strain evidence="7">Ega_18-Q3-R5-49_MAXAC.001</strain>
    </source>
</reference>
<evidence type="ECO:0000256" key="2">
    <source>
        <dbReference type="ARBA" id="ARBA00022692"/>
    </source>
</evidence>
<accession>A0A935IKB1</accession>
<dbReference type="Pfam" id="PF09685">
    <property type="entry name" value="MamF_MmsF"/>
    <property type="match status" value="1"/>
</dbReference>
<feature type="region of interest" description="Disordered" evidence="5">
    <location>
        <begin position="1"/>
        <end position="54"/>
    </location>
</feature>
<feature type="compositionally biased region" description="Pro residues" evidence="5">
    <location>
        <begin position="31"/>
        <end position="42"/>
    </location>
</feature>
<protein>
    <submittedName>
        <fullName evidence="7">DUF4870 domain-containing protein</fullName>
    </submittedName>
</protein>
<dbReference type="AlphaFoldDB" id="A0A935IKB1"/>
<keyword evidence="2 6" id="KW-0812">Transmembrane</keyword>
<evidence type="ECO:0000256" key="4">
    <source>
        <dbReference type="ARBA" id="ARBA00023136"/>
    </source>
</evidence>
<evidence type="ECO:0000313" key="7">
    <source>
        <dbReference type="EMBL" id="MBK7272761.1"/>
    </source>
</evidence>
<proteinExistence type="predicted"/>
<feature type="transmembrane region" description="Helical" evidence="6">
    <location>
        <begin position="84"/>
        <end position="107"/>
    </location>
</feature>
<comment type="subcellular location">
    <subcellularLocation>
        <location evidence="1">Membrane</location>
        <topology evidence="1">Multi-pass membrane protein</topology>
    </subcellularLocation>
</comment>
<dbReference type="Proteomes" id="UP000726105">
    <property type="component" value="Unassembled WGS sequence"/>
</dbReference>
<organism evidence="7 8">
    <name type="scientific">Candidatus Phosphoribacter hodrii</name>
    <dbReference type="NCBI Taxonomy" id="2953743"/>
    <lineage>
        <taxon>Bacteria</taxon>
        <taxon>Bacillati</taxon>
        <taxon>Actinomycetota</taxon>
        <taxon>Actinomycetes</taxon>
        <taxon>Micrococcales</taxon>
        <taxon>Dermatophilaceae</taxon>
        <taxon>Candidatus Phosphoribacter</taxon>
    </lineage>
</organism>
<name>A0A935IKB1_9MICO</name>